<dbReference type="GO" id="GO:0062054">
    <property type="term" value="F:fluoride channel activity"/>
    <property type="evidence" value="ECO:0007669"/>
    <property type="project" value="UniProtKB-UniRule"/>
</dbReference>
<evidence type="ECO:0000256" key="4">
    <source>
        <dbReference type="ARBA" id="ARBA00022692"/>
    </source>
</evidence>
<dbReference type="NCBIfam" id="NF010801">
    <property type="entry name" value="PRK14205.1"/>
    <property type="match status" value="1"/>
</dbReference>
<evidence type="ECO:0000256" key="10">
    <source>
        <dbReference type="ARBA" id="ARBA00023303"/>
    </source>
</evidence>
<feature type="transmembrane region" description="Helical" evidence="14">
    <location>
        <begin position="61"/>
        <end position="82"/>
    </location>
</feature>
<evidence type="ECO:0000256" key="11">
    <source>
        <dbReference type="ARBA" id="ARBA00035120"/>
    </source>
</evidence>
<keyword evidence="10 14" id="KW-0407">Ion channel</keyword>
<evidence type="ECO:0000256" key="1">
    <source>
        <dbReference type="ARBA" id="ARBA00004651"/>
    </source>
</evidence>
<comment type="subcellular location">
    <subcellularLocation>
        <location evidence="1 14">Cell membrane</location>
        <topology evidence="1 14">Multi-pass membrane protein</topology>
    </subcellularLocation>
</comment>
<evidence type="ECO:0000313" key="15">
    <source>
        <dbReference type="EMBL" id="ODP26732.1"/>
    </source>
</evidence>
<dbReference type="Pfam" id="PF02537">
    <property type="entry name" value="CRCB"/>
    <property type="match status" value="1"/>
</dbReference>
<evidence type="ECO:0000256" key="6">
    <source>
        <dbReference type="ARBA" id="ARBA00022989"/>
    </source>
</evidence>
<dbReference type="HAMAP" id="MF_00454">
    <property type="entry name" value="FluC"/>
    <property type="match status" value="1"/>
</dbReference>
<proteinExistence type="inferred from homology"/>
<evidence type="ECO:0000256" key="14">
    <source>
        <dbReference type="HAMAP-Rule" id="MF_00454"/>
    </source>
</evidence>
<keyword evidence="9 14" id="KW-0472">Membrane</keyword>
<accession>A0A1E3KYW0</accession>
<dbReference type="GO" id="GO:0005886">
    <property type="term" value="C:plasma membrane"/>
    <property type="evidence" value="ECO:0007669"/>
    <property type="project" value="UniProtKB-SubCell"/>
</dbReference>
<feature type="transmembrane region" description="Helical" evidence="14">
    <location>
        <begin position="34"/>
        <end position="55"/>
    </location>
</feature>
<evidence type="ECO:0000256" key="12">
    <source>
        <dbReference type="ARBA" id="ARBA00035585"/>
    </source>
</evidence>
<comment type="activity regulation">
    <text evidence="14">Na(+) is not transported, but it plays an essential structural role and its presence is essential for fluoride channel function.</text>
</comment>
<keyword evidence="4 14" id="KW-0812">Transmembrane</keyword>
<evidence type="ECO:0000256" key="9">
    <source>
        <dbReference type="ARBA" id="ARBA00023136"/>
    </source>
</evidence>
<keyword evidence="2 14" id="KW-0813">Transport</keyword>
<name>A0A1E3KYW0_9BACL</name>
<evidence type="ECO:0000256" key="7">
    <source>
        <dbReference type="ARBA" id="ARBA00023053"/>
    </source>
</evidence>
<evidence type="ECO:0000313" key="16">
    <source>
        <dbReference type="Proteomes" id="UP000094578"/>
    </source>
</evidence>
<feature type="binding site" evidence="14">
    <location>
        <position position="71"/>
    </location>
    <ligand>
        <name>Na(+)</name>
        <dbReference type="ChEBI" id="CHEBI:29101"/>
        <note>structural</note>
    </ligand>
</feature>
<feature type="transmembrane region" description="Helical" evidence="14">
    <location>
        <begin position="6"/>
        <end position="22"/>
    </location>
</feature>
<comment type="catalytic activity">
    <reaction evidence="12">
        <text>fluoride(in) = fluoride(out)</text>
        <dbReference type="Rhea" id="RHEA:76159"/>
        <dbReference type="ChEBI" id="CHEBI:17051"/>
    </reaction>
    <physiologicalReaction direction="left-to-right" evidence="12">
        <dbReference type="Rhea" id="RHEA:76160"/>
    </physiologicalReaction>
</comment>
<dbReference type="PANTHER" id="PTHR28259:SF16">
    <property type="entry name" value="FLUORIDE-SPECIFIC ION CHANNEL FLUC 2"/>
    <property type="match status" value="1"/>
</dbReference>
<comment type="similarity">
    <text evidence="11 14">Belongs to the fluoride channel Fluc/FEX (TC 1.A.43) family.</text>
</comment>
<evidence type="ECO:0000256" key="3">
    <source>
        <dbReference type="ARBA" id="ARBA00022475"/>
    </source>
</evidence>
<comment type="caution">
    <text evidence="15">The sequence shown here is derived from an EMBL/GenBank/DDBJ whole genome shotgun (WGS) entry which is preliminary data.</text>
</comment>
<dbReference type="AlphaFoldDB" id="A0A1E3KYW0"/>
<dbReference type="GO" id="GO:0140114">
    <property type="term" value="P:cellular detoxification of fluoride"/>
    <property type="evidence" value="ECO:0007669"/>
    <property type="project" value="UniProtKB-UniRule"/>
</dbReference>
<dbReference type="STRING" id="1886670.PTI45_03834"/>
<dbReference type="PANTHER" id="PTHR28259">
    <property type="entry name" value="FLUORIDE EXPORT PROTEIN 1-RELATED"/>
    <property type="match status" value="1"/>
</dbReference>
<keyword evidence="16" id="KW-1185">Reference proteome</keyword>
<feature type="transmembrane region" description="Helical" evidence="14">
    <location>
        <begin position="94"/>
        <end position="116"/>
    </location>
</feature>
<evidence type="ECO:0000256" key="13">
    <source>
        <dbReference type="ARBA" id="ARBA00049940"/>
    </source>
</evidence>
<keyword evidence="5 14" id="KW-0479">Metal-binding</keyword>
<keyword evidence="3 14" id="KW-1003">Cell membrane</keyword>
<comment type="function">
    <text evidence="13 14">Fluoride-specific ion channel. Important for reducing fluoride concentration in the cell, thus reducing its toxicity.</text>
</comment>
<dbReference type="EMBL" id="MDER01000075">
    <property type="protein sequence ID" value="ODP26732.1"/>
    <property type="molecule type" value="Genomic_DNA"/>
</dbReference>
<protein>
    <recommendedName>
        <fullName evidence="14">Fluoride-specific ion channel FluC</fullName>
    </recommendedName>
</protein>
<gene>
    <name evidence="14" type="primary">fluC</name>
    <name evidence="14" type="synonym">crcB</name>
    <name evidence="15" type="ORF">PTI45_03834</name>
</gene>
<evidence type="ECO:0000256" key="5">
    <source>
        <dbReference type="ARBA" id="ARBA00022723"/>
    </source>
</evidence>
<dbReference type="Proteomes" id="UP000094578">
    <property type="component" value="Unassembled WGS sequence"/>
</dbReference>
<keyword evidence="8 14" id="KW-0406">Ion transport</keyword>
<reference evidence="15 16" key="1">
    <citation type="submission" date="2016-08" db="EMBL/GenBank/DDBJ databases">
        <title>Genome sequencing of Paenibacillus sp. TI45-13ar, isolated from Korean traditional nuruk.</title>
        <authorList>
            <person name="Kim S.-J."/>
        </authorList>
    </citation>
    <scope>NUCLEOTIDE SEQUENCE [LARGE SCALE GENOMIC DNA]</scope>
    <source>
        <strain evidence="15 16">TI45-13ar</strain>
    </source>
</reference>
<dbReference type="RefSeq" id="WP_069329181.1">
    <property type="nucleotide sequence ID" value="NZ_MDER01000075.1"/>
</dbReference>
<evidence type="ECO:0000256" key="2">
    <source>
        <dbReference type="ARBA" id="ARBA00022448"/>
    </source>
</evidence>
<keyword evidence="7 14" id="KW-0915">Sodium</keyword>
<feature type="binding site" evidence="14">
    <location>
        <position position="74"/>
    </location>
    <ligand>
        <name>Na(+)</name>
        <dbReference type="ChEBI" id="CHEBI:29101"/>
        <note>structural</note>
    </ligand>
</feature>
<keyword evidence="6 14" id="KW-1133">Transmembrane helix</keyword>
<evidence type="ECO:0000256" key="8">
    <source>
        <dbReference type="ARBA" id="ARBA00023065"/>
    </source>
</evidence>
<sequence length="121" mass="13523">MLINMLLVSVGAVFGVLTRLLLSNWMKTKWPMQFPLATLCINISGSFLLGLLFASGLNSHFQLLIGTGFMGSYTTFSTFKLENIELHLKKKYRIFWSYIGASYVLGIGFAALGLWIGNTYL</sequence>
<dbReference type="InterPro" id="IPR003691">
    <property type="entry name" value="FluC"/>
</dbReference>
<organism evidence="15 16">
    <name type="scientific">Paenibacillus nuruki</name>
    <dbReference type="NCBI Taxonomy" id="1886670"/>
    <lineage>
        <taxon>Bacteria</taxon>
        <taxon>Bacillati</taxon>
        <taxon>Bacillota</taxon>
        <taxon>Bacilli</taxon>
        <taxon>Bacillales</taxon>
        <taxon>Paenibacillaceae</taxon>
        <taxon>Paenibacillus</taxon>
    </lineage>
</organism>
<dbReference type="GO" id="GO:0046872">
    <property type="term" value="F:metal ion binding"/>
    <property type="evidence" value="ECO:0007669"/>
    <property type="project" value="UniProtKB-KW"/>
</dbReference>